<evidence type="ECO:0000256" key="2">
    <source>
        <dbReference type="ARBA" id="ARBA00010219"/>
    </source>
</evidence>
<feature type="active site" description="Proton donor" evidence="8">
    <location>
        <position position="73"/>
    </location>
</feature>
<dbReference type="SUPFAM" id="SSF54506">
    <property type="entry name" value="Diaminopimelate epimerase-like"/>
    <property type="match status" value="2"/>
</dbReference>
<accession>A0ABS4GJL8</accession>
<dbReference type="InterPro" id="IPR001653">
    <property type="entry name" value="DAP_epimerase_DapF"/>
</dbReference>
<dbReference type="Gene3D" id="3.10.310.10">
    <property type="entry name" value="Diaminopimelate Epimerase, Chain A, domain 1"/>
    <property type="match status" value="2"/>
</dbReference>
<feature type="site" description="Could be important to modulate the pK values of the two catalytic cysteine residues" evidence="8">
    <location>
        <position position="215"/>
    </location>
</feature>
<evidence type="ECO:0000256" key="1">
    <source>
        <dbReference type="ARBA" id="ARBA00005196"/>
    </source>
</evidence>
<protein>
    <recommendedName>
        <fullName evidence="3 8">Diaminopimelate epimerase</fullName>
        <shortName evidence="8">DAP epimerase</shortName>
        <ecNumber evidence="3 8">5.1.1.7</ecNumber>
    </recommendedName>
    <alternativeName>
        <fullName evidence="8">PLP-independent amino acid racemase</fullName>
    </alternativeName>
</protein>
<comment type="pathway">
    <text evidence="1 8">Amino-acid biosynthesis; L-lysine biosynthesis via DAP pathway; DL-2,6-diaminopimelate from LL-2,6-diaminopimelate: step 1/1.</text>
</comment>
<gene>
    <name evidence="8" type="primary">dapF</name>
    <name evidence="10" type="ORF">J2Z37_000102</name>
</gene>
<proteinExistence type="inferred from homology"/>
<dbReference type="EC" id="5.1.1.7" evidence="3 8"/>
<evidence type="ECO:0000256" key="7">
    <source>
        <dbReference type="ARBA" id="ARBA00051712"/>
    </source>
</evidence>
<keyword evidence="5 8" id="KW-0457">Lysine biosynthesis</keyword>
<feature type="binding site" evidence="8">
    <location>
        <begin position="215"/>
        <end position="216"/>
    </location>
    <ligand>
        <name>substrate</name>
    </ligand>
</feature>
<feature type="site" description="Could be important to modulate the pK values of the two catalytic cysteine residues" evidence="8">
    <location>
        <position position="166"/>
    </location>
</feature>
<feature type="binding site" evidence="8">
    <location>
        <begin position="225"/>
        <end position="226"/>
    </location>
    <ligand>
        <name>substrate</name>
    </ligand>
</feature>
<dbReference type="PROSITE" id="PS01326">
    <property type="entry name" value="DAP_EPIMERASE"/>
    <property type="match status" value="1"/>
</dbReference>
<feature type="binding site" evidence="8">
    <location>
        <position position="11"/>
    </location>
    <ligand>
        <name>substrate</name>
    </ligand>
</feature>
<feature type="binding site" evidence="8">
    <location>
        <position position="64"/>
    </location>
    <ligand>
        <name>substrate</name>
    </ligand>
</feature>
<dbReference type="PANTHER" id="PTHR31689">
    <property type="entry name" value="DIAMINOPIMELATE EPIMERASE, CHLOROPLASTIC"/>
    <property type="match status" value="1"/>
</dbReference>
<dbReference type="Proteomes" id="UP001519343">
    <property type="component" value="Unassembled WGS sequence"/>
</dbReference>
<feature type="binding site" evidence="8">
    <location>
        <begin position="74"/>
        <end position="75"/>
    </location>
    <ligand>
        <name>substrate</name>
    </ligand>
</feature>
<evidence type="ECO:0000256" key="4">
    <source>
        <dbReference type="ARBA" id="ARBA00022605"/>
    </source>
</evidence>
<dbReference type="Pfam" id="PF01678">
    <property type="entry name" value="DAP_epimerase"/>
    <property type="match status" value="2"/>
</dbReference>
<sequence length="281" mass="31159">MQFTKMHGLGNNYVFFNLLESQMDNVDFEELSRQISNVNHGIGSDGIILIAPSDHANFKMRIFNADGSEGKTCGNGLRCVAKYVYDNMYADTTTFEIETLAGVVTVKVEENGTYEKSFVNVDMGEPGLLKGMVPMKGEPDSTTRNEPFRINGAEYDLTCVSMGNPHAIMFVDDVREVPLEKIGPVIEHSDLFPERVNFGIVDVINRQEINYRVWERGSGITMACGSGACAAVVAATLNNKIDKYKPITVHLPGGDLLVRWGEDNHVWKRGEAVYICHGELI</sequence>
<evidence type="ECO:0000256" key="9">
    <source>
        <dbReference type="PROSITE-ProRule" id="PRU10125"/>
    </source>
</evidence>
<evidence type="ECO:0000256" key="3">
    <source>
        <dbReference type="ARBA" id="ARBA00013080"/>
    </source>
</evidence>
<keyword evidence="8" id="KW-0963">Cytoplasm</keyword>
<evidence type="ECO:0000256" key="8">
    <source>
        <dbReference type="HAMAP-Rule" id="MF_00197"/>
    </source>
</evidence>
<comment type="subunit">
    <text evidence="8">Homodimer.</text>
</comment>
<comment type="subcellular location">
    <subcellularLocation>
        <location evidence="8">Cytoplasm</location>
    </subcellularLocation>
</comment>
<keyword evidence="4 8" id="KW-0028">Amino-acid biosynthesis</keyword>
<evidence type="ECO:0000313" key="11">
    <source>
        <dbReference type="Proteomes" id="UP001519343"/>
    </source>
</evidence>
<dbReference type="PANTHER" id="PTHR31689:SF0">
    <property type="entry name" value="DIAMINOPIMELATE EPIMERASE"/>
    <property type="match status" value="1"/>
</dbReference>
<evidence type="ECO:0000256" key="6">
    <source>
        <dbReference type="ARBA" id="ARBA00023235"/>
    </source>
</evidence>
<feature type="binding site" evidence="8">
    <location>
        <position position="164"/>
    </location>
    <ligand>
        <name>substrate</name>
    </ligand>
</feature>
<dbReference type="InterPro" id="IPR018510">
    <property type="entry name" value="DAP_epimerase_AS"/>
</dbReference>
<organism evidence="10 11">
    <name type="scientific">Ammoniphilus resinae</name>
    <dbReference type="NCBI Taxonomy" id="861532"/>
    <lineage>
        <taxon>Bacteria</taxon>
        <taxon>Bacillati</taxon>
        <taxon>Bacillota</taxon>
        <taxon>Bacilli</taxon>
        <taxon>Bacillales</taxon>
        <taxon>Paenibacillaceae</taxon>
        <taxon>Aneurinibacillus group</taxon>
        <taxon>Ammoniphilus</taxon>
    </lineage>
</organism>
<comment type="caution">
    <text evidence="8">Lacks conserved residue(s) required for the propagation of feature annotation.</text>
</comment>
<dbReference type="EMBL" id="JAGGKT010000001">
    <property type="protein sequence ID" value="MBP1930115.1"/>
    <property type="molecule type" value="Genomic_DNA"/>
</dbReference>
<comment type="similarity">
    <text evidence="2 8">Belongs to the diaminopimelate epimerase family.</text>
</comment>
<evidence type="ECO:0000256" key="5">
    <source>
        <dbReference type="ARBA" id="ARBA00023154"/>
    </source>
</evidence>
<dbReference type="GO" id="GO:0008837">
    <property type="term" value="F:diaminopimelate epimerase activity"/>
    <property type="evidence" value="ECO:0007669"/>
    <property type="project" value="UniProtKB-EC"/>
</dbReference>
<dbReference type="HAMAP" id="MF_00197">
    <property type="entry name" value="DAP_epimerase"/>
    <property type="match status" value="1"/>
</dbReference>
<feature type="active site" evidence="9">
    <location>
        <position position="73"/>
    </location>
</feature>
<feature type="binding site" evidence="8">
    <location>
        <position position="197"/>
    </location>
    <ligand>
        <name>substrate</name>
    </ligand>
</feature>
<dbReference type="NCBIfam" id="TIGR00652">
    <property type="entry name" value="DapF"/>
    <property type="match status" value="1"/>
</dbReference>
<reference evidence="10 11" key="1">
    <citation type="submission" date="2021-03" db="EMBL/GenBank/DDBJ databases">
        <title>Genomic Encyclopedia of Type Strains, Phase IV (KMG-IV): sequencing the most valuable type-strain genomes for metagenomic binning, comparative biology and taxonomic classification.</title>
        <authorList>
            <person name="Goeker M."/>
        </authorList>
    </citation>
    <scope>NUCLEOTIDE SEQUENCE [LARGE SCALE GENOMIC DNA]</scope>
    <source>
        <strain evidence="10 11">DSM 24738</strain>
    </source>
</reference>
<name>A0ABS4GJL8_9BACL</name>
<keyword evidence="6 8" id="KW-0413">Isomerase</keyword>
<comment type="caution">
    <text evidence="10">The sequence shown here is derived from an EMBL/GenBank/DDBJ whole genome shotgun (WGS) entry which is preliminary data.</text>
</comment>
<comment type="catalytic activity">
    <reaction evidence="7 8">
        <text>(2S,6S)-2,6-diaminopimelate = meso-2,6-diaminopimelate</text>
        <dbReference type="Rhea" id="RHEA:15393"/>
        <dbReference type="ChEBI" id="CHEBI:57609"/>
        <dbReference type="ChEBI" id="CHEBI:57791"/>
        <dbReference type="EC" id="5.1.1.7"/>
    </reaction>
</comment>
<feature type="active site" description="Proton acceptor" evidence="8">
    <location>
        <position position="224"/>
    </location>
</feature>
<evidence type="ECO:0000313" key="10">
    <source>
        <dbReference type="EMBL" id="MBP1930115.1"/>
    </source>
</evidence>
<comment type="function">
    <text evidence="8">Catalyzes the stereoinversion of LL-2,6-diaminopimelate (L,L-DAP) to meso-diaminopimelate (meso-DAP), a precursor of L-lysine and an essential component of the bacterial peptidoglycan.</text>
</comment>
<keyword evidence="11" id="KW-1185">Reference proteome</keyword>